<comment type="caution">
    <text evidence="3">The sequence shown here is derived from an EMBL/GenBank/DDBJ whole genome shotgun (WGS) entry which is preliminary data.</text>
</comment>
<dbReference type="SUPFAM" id="SSF49354">
    <property type="entry name" value="PapD-like"/>
    <property type="match status" value="1"/>
</dbReference>
<dbReference type="InterPro" id="IPR000535">
    <property type="entry name" value="MSP_dom"/>
</dbReference>
<accession>A0AAN8J1F6</accession>
<feature type="coiled-coil region" evidence="1">
    <location>
        <begin position="169"/>
        <end position="196"/>
    </location>
</feature>
<gene>
    <name evidence="3" type="ORF">GCK32_004752</name>
</gene>
<dbReference type="Gene3D" id="2.60.40.10">
    <property type="entry name" value="Immunoglobulins"/>
    <property type="match status" value="1"/>
</dbReference>
<dbReference type="Pfam" id="PF00635">
    <property type="entry name" value="Motile_Sperm"/>
    <property type="match status" value="1"/>
</dbReference>
<evidence type="ECO:0000313" key="3">
    <source>
        <dbReference type="EMBL" id="KAK5974689.1"/>
    </source>
</evidence>
<evidence type="ECO:0000313" key="4">
    <source>
        <dbReference type="Proteomes" id="UP001331761"/>
    </source>
</evidence>
<reference evidence="3 4" key="1">
    <citation type="submission" date="2019-10" db="EMBL/GenBank/DDBJ databases">
        <title>Assembly and Annotation for the nematode Trichostrongylus colubriformis.</title>
        <authorList>
            <person name="Martin J."/>
        </authorList>
    </citation>
    <scope>NUCLEOTIDE SEQUENCE [LARGE SCALE GENOMIC DNA]</scope>
    <source>
        <strain evidence="3">G859</strain>
        <tissue evidence="3">Whole worm</tissue>
    </source>
</reference>
<dbReference type="InterPro" id="IPR008962">
    <property type="entry name" value="PapD-like_sf"/>
</dbReference>
<sequence length="214" mass="24035">MPKVGLVSYRFQTNAPTRYIVNPNCGILSDDNPVTVKVELVGNRYNPQHKLILQAALIKNEDDWQRVWEDPKIGKGEGYQSLWIELSTTVMNLEQAHNLTEQETVENVAAAVGQLLSASSSKGAAKVKELEDLKSLLDADIKTILKNIEQTNALKSVIEKQLAERTSETAELRSKAEKMTAEEERLRAELMRDEGELRLFKDRRGGNPDNCVVM</sequence>
<evidence type="ECO:0000259" key="2">
    <source>
        <dbReference type="Pfam" id="PF00635"/>
    </source>
</evidence>
<keyword evidence="4" id="KW-1185">Reference proteome</keyword>
<feature type="domain" description="MSP" evidence="2">
    <location>
        <begin position="7"/>
        <end position="66"/>
    </location>
</feature>
<organism evidence="3 4">
    <name type="scientific">Trichostrongylus colubriformis</name>
    <name type="common">Black scour worm</name>
    <dbReference type="NCBI Taxonomy" id="6319"/>
    <lineage>
        <taxon>Eukaryota</taxon>
        <taxon>Metazoa</taxon>
        <taxon>Ecdysozoa</taxon>
        <taxon>Nematoda</taxon>
        <taxon>Chromadorea</taxon>
        <taxon>Rhabditida</taxon>
        <taxon>Rhabditina</taxon>
        <taxon>Rhabditomorpha</taxon>
        <taxon>Strongyloidea</taxon>
        <taxon>Trichostrongylidae</taxon>
        <taxon>Trichostrongylus</taxon>
    </lineage>
</organism>
<proteinExistence type="predicted"/>
<dbReference type="InterPro" id="IPR013783">
    <property type="entry name" value="Ig-like_fold"/>
</dbReference>
<name>A0AAN8J1F6_TRICO</name>
<protein>
    <submittedName>
        <fullName evidence="3">Major sperm protein</fullName>
    </submittedName>
</protein>
<keyword evidence="1" id="KW-0175">Coiled coil</keyword>
<dbReference type="AlphaFoldDB" id="A0AAN8J1F6"/>
<evidence type="ECO:0000256" key="1">
    <source>
        <dbReference type="SAM" id="Coils"/>
    </source>
</evidence>
<dbReference type="Proteomes" id="UP001331761">
    <property type="component" value="Unassembled WGS sequence"/>
</dbReference>
<dbReference type="EMBL" id="WIXE01013933">
    <property type="protein sequence ID" value="KAK5974689.1"/>
    <property type="molecule type" value="Genomic_DNA"/>
</dbReference>